<dbReference type="STRING" id="596152.DesU5LDRAFT_0781"/>
<dbReference type="eggNOG" id="ENOG5031MXA">
    <property type="taxonomic scope" value="Bacteria"/>
</dbReference>
<dbReference type="OrthoDB" id="5458645at2"/>
<dbReference type="EMBL" id="JH600068">
    <property type="protein sequence ID" value="EIG52483.1"/>
    <property type="molecule type" value="Genomic_DNA"/>
</dbReference>
<feature type="chain" id="PRO_5003662577" evidence="1">
    <location>
        <begin position="27"/>
        <end position="123"/>
    </location>
</feature>
<name>I2PY77_9BACT</name>
<proteinExistence type="predicted"/>
<sequence>MPLPLAARRCIFLLLLVLAAVPPALAQEDFRAVLADNAGLMPGAEFKKIFRFPKATVVTFETGEPPAKVSAFYKKDMAGRGWTVDVDDVNDQASFLLLTKNGRRCIVEAQRGLPGRTGFSVSL</sequence>
<gene>
    <name evidence="2" type="ORF">DesU5LDRAFT_0781</name>
</gene>
<feature type="signal peptide" evidence="1">
    <location>
        <begin position="1"/>
        <end position="26"/>
    </location>
</feature>
<evidence type="ECO:0000313" key="2">
    <source>
        <dbReference type="EMBL" id="EIG52483.1"/>
    </source>
</evidence>
<protein>
    <submittedName>
        <fullName evidence="2">Uncharacterized protein</fullName>
    </submittedName>
</protein>
<dbReference type="AlphaFoldDB" id="I2PY77"/>
<accession>I2PY77</accession>
<reference evidence="2" key="1">
    <citation type="submission" date="2011-11" db="EMBL/GenBank/DDBJ databases">
        <title>Improved High-Quality Draft sequence of Desulfovibrio sp. U5L.</title>
        <authorList>
            <consortium name="US DOE Joint Genome Institute"/>
            <person name="Lucas S."/>
            <person name="Han J."/>
            <person name="Lapidus A."/>
            <person name="Cheng J.-F."/>
            <person name="Goodwin L."/>
            <person name="Pitluck S."/>
            <person name="Peters L."/>
            <person name="Ovchinnikova G."/>
            <person name="Held B."/>
            <person name="Detter J.C."/>
            <person name="Han C."/>
            <person name="Tapia R."/>
            <person name="Land M."/>
            <person name="Hauser L."/>
            <person name="Kyrpides N."/>
            <person name="Ivanova N."/>
            <person name="Pagani I."/>
            <person name="Gabster J."/>
            <person name="Walker C."/>
            <person name="Stolyar S."/>
            <person name="Stahl D."/>
            <person name="Arkin A."/>
            <person name="Dehal P."/>
            <person name="Hazen T."/>
            <person name="Woyke T."/>
        </authorList>
    </citation>
    <scope>NUCLEOTIDE SEQUENCE [LARGE SCALE GENOMIC DNA]</scope>
    <source>
        <strain evidence="2">U5L</strain>
    </source>
</reference>
<keyword evidence="1" id="KW-0732">Signal</keyword>
<organism evidence="2">
    <name type="scientific">Desulfovibrio sp. U5L</name>
    <dbReference type="NCBI Taxonomy" id="596152"/>
    <lineage>
        <taxon>Bacteria</taxon>
        <taxon>Pseudomonadati</taxon>
        <taxon>Thermodesulfobacteriota</taxon>
        <taxon>Desulfovibrionia</taxon>
        <taxon>Desulfovibrionales</taxon>
        <taxon>Desulfovibrionaceae</taxon>
        <taxon>Desulfovibrio</taxon>
    </lineage>
</organism>
<dbReference type="HOGENOM" id="CLU_2117072_0_0_7"/>
<evidence type="ECO:0000256" key="1">
    <source>
        <dbReference type="SAM" id="SignalP"/>
    </source>
</evidence>